<reference evidence="1" key="2">
    <citation type="submission" date="2021-04" db="EMBL/GenBank/DDBJ databases">
        <authorList>
            <person name="Gilroy R."/>
        </authorList>
    </citation>
    <scope>NUCLEOTIDE SEQUENCE</scope>
    <source>
        <strain evidence="1">CHK171-505</strain>
    </source>
</reference>
<evidence type="ECO:0000313" key="1">
    <source>
        <dbReference type="EMBL" id="HJA91316.1"/>
    </source>
</evidence>
<sequence>MDYQAFYADVANWIMTVNQQAATLGMQSEAFWAWVTESAGQIGNKYGNTDLVVKQLLMLIDWLEEVYKNMQ</sequence>
<evidence type="ECO:0000313" key="2">
    <source>
        <dbReference type="Proteomes" id="UP000886856"/>
    </source>
</evidence>
<comment type="caution">
    <text evidence="1">The sequence shown here is derived from an EMBL/GenBank/DDBJ whole genome shotgun (WGS) entry which is preliminary data.</text>
</comment>
<name>A0A9D2I226_9LACT</name>
<protein>
    <submittedName>
        <fullName evidence="1">Uncharacterized protein</fullName>
    </submittedName>
</protein>
<dbReference type="EMBL" id="DWYW01000257">
    <property type="protein sequence ID" value="HJA91316.1"/>
    <property type="molecule type" value="Genomic_DNA"/>
</dbReference>
<accession>A0A9D2I226</accession>
<gene>
    <name evidence="1" type="ORF">H9948_11065</name>
</gene>
<dbReference type="Proteomes" id="UP000886856">
    <property type="component" value="Unassembled WGS sequence"/>
</dbReference>
<reference evidence="1" key="1">
    <citation type="journal article" date="2021" name="PeerJ">
        <title>Extensive microbial diversity within the chicken gut microbiome revealed by metagenomics and culture.</title>
        <authorList>
            <person name="Gilroy R."/>
            <person name="Ravi A."/>
            <person name="Getino M."/>
            <person name="Pursley I."/>
            <person name="Horton D.L."/>
            <person name="Alikhan N.F."/>
            <person name="Baker D."/>
            <person name="Gharbi K."/>
            <person name="Hall N."/>
            <person name="Watson M."/>
            <person name="Adriaenssens E.M."/>
            <person name="Foster-Nyarko E."/>
            <person name="Jarju S."/>
            <person name="Secka A."/>
            <person name="Antonio M."/>
            <person name="Oren A."/>
            <person name="Chaudhuri R.R."/>
            <person name="La Ragione R."/>
            <person name="Hildebrand F."/>
            <person name="Pallen M.J."/>
        </authorList>
    </citation>
    <scope>NUCLEOTIDE SEQUENCE</scope>
    <source>
        <strain evidence="1">CHK171-505</strain>
    </source>
</reference>
<organism evidence="1 2">
    <name type="scientific">Candidatus Jeotgalibaca merdavium</name>
    <dbReference type="NCBI Taxonomy" id="2838627"/>
    <lineage>
        <taxon>Bacteria</taxon>
        <taxon>Bacillati</taxon>
        <taxon>Bacillota</taxon>
        <taxon>Bacilli</taxon>
        <taxon>Lactobacillales</taxon>
        <taxon>Carnobacteriaceae</taxon>
        <taxon>Jeotgalibaca</taxon>
    </lineage>
</organism>
<proteinExistence type="predicted"/>
<dbReference type="AlphaFoldDB" id="A0A9D2I226"/>